<protein>
    <submittedName>
        <fullName evidence="10">Branched-chain amino acid ABC transporter permease</fullName>
    </submittedName>
</protein>
<comment type="similarity">
    <text evidence="8">Belongs to the binding-protein-dependent transport system permease family. LivHM subfamily.</text>
</comment>
<comment type="subcellular location">
    <subcellularLocation>
        <location evidence="1">Cell membrane</location>
        <topology evidence="1">Multi-pass membrane protein</topology>
    </subcellularLocation>
</comment>
<dbReference type="EMBL" id="JAKFHA010000005">
    <property type="protein sequence ID" value="MCF2527953.1"/>
    <property type="molecule type" value="Genomic_DNA"/>
</dbReference>
<accession>A0AA41TYM1</accession>
<dbReference type="GO" id="GO:0022857">
    <property type="term" value="F:transmembrane transporter activity"/>
    <property type="evidence" value="ECO:0007669"/>
    <property type="project" value="InterPro"/>
</dbReference>
<feature type="transmembrane region" description="Helical" evidence="9">
    <location>
        <begin position="220"/>
        <end position="248"/>
    </location>
</feature>
<evidence type="ECO:0000256" key="8">
    <source>
        <dbReference type="ARBA" id="ARBA00037998"/>
    </source>
</evidence>
<keyword evidence="7 9" id="KW-0472">Membrane</keyword>
<feature type="transmembrane region" description="Helical" evidence="9">
    <location>
        <begin position="60"/>
        <end position="82"/>
    </location>
</feature>
<dbReference type="InterPro" id="IPR001851">
    <property type="entry name" value="ABC_transp_permease"/>
</dbReference>
<feature type="transmembrane region" description="Helical" evidence="9">
    <location>
        <begin position="94"/>
        <end position="114"/>
    </location>
</feature>
<dbReference type="InterPro" id="IPR052157">
    <property type="entry name" value="BCAA_transport_permease"/>
</dbReference>
<organism evidence="10 11">
    <name type="scientific">Yinghuangia soli</name>
    <dbReference type="NCBI Taxonomy" id="2908204"/>
    <lineage>
        <taxon>Bacteria</taxon>
        <taxon>Bacillati</taxon>
        <taxon>Actinomycetota</taxon>
        <taxon>Actinomycetes</taxon>
        <taxon>Kitasatosporales</taxon>
        <taxon>Streptomycetaceae</taxon>
        <taxon>Yinghuangia</taxon>
    </lineage>
</organism>
<evidence type="ECO:0000256" key="9">
    <source>
        <dbReference type="SAM" id="Phobius"/>
    </source>
</evidence>
<gene>
    <name evidence="10" type="ORF">LZ495_12080</name>
</gene>
<feature type="transmembrane region" description="Helical" evidence="9">
    <location>
        <begin position="186"/>
        <end position="208"/>
    </location>
</feature>
<dbReference type="AlphaFoldDB" id="A0AA41TYM1"/>
<proteinExistence type="inferred from homology"/>
<name>A0AA41TYM1_9ACTN</name>
<dbReference type="Pfam" id="PF02653">
    <property type="entry name" value="BPD_transp_2"/>
    <property type="match status" value="1"/>
</dbReference>
<evidence type="ECO:0000313" key="11">
    <source>
        <dbReference type="Proteomes" id="UP001165378"/>
    </source>
</evidence>
<dbReference type="PANTHER" id="PTHR11795">
    <property type="entry name" value="BRANCHED-CHAIN AMINO ACID TRANSPORT SYSTEM PERMEASE PROTEIN LIVH"/>
    <property type="match status" value="1"/>
</dbReference>
<evidence type="ECO:0000256" key="7">
    <source>
        <dbReference type="ARBA" id="ARBA00023136"/>
    </source>
</evidence>
<reference evidence="10" key="1">
    <citation type="submission" date="2022-01" db="EMBL/GenBank/DDBJ databases">
        <title>Genome-Based Taxonomic Classification of the Phylum Actinobacteria.</title>
        <authorList>
            <person name="Gao Y."/>
        </authorList>
    </citation>
    <scope>NUCLEOTIDE SEQUENCE</scope>
    <source>
        <strain evidence="10">KLBMP 8922</strain>
    </source>
</reference>
<dbReference type="GO" id="GO:0006865">
    <property type="term" value="P:amino acid transport"/>
    <property type="evidence" value="ECO:0007669"/>
    <property type="project" value="UniProtKB-KW"/>
</dbReference>
<evidence type="ECO:0000256" key="6">
    <source>
        <dbReference type="ARBA" id="ARBA00022989"/>
    </source>
</evidence>
<dbReference type="GO" id="GO:0005886">
    <property type="term" value="C:plasma membrane"/>
    <property type="evidence" value="ECO:0007669"/>
    <property type="project" value="UniProtKB-SubCell"/>
</dbReference>
<feature type="transmembrane region" description="Helical" evidence="9">
    <location>
        <begin position="12"/>
        <end position="30"/>
    </location>
</feature>
<evidence type="ECO:0000256" key="5">
    <source>
        <dbReference type="ARBA" id="ARBA00022970"/>
    </source>
</evidence>
<sequence length="287" mass="29865">MLTWLTHSVNGLAYGSLLFLVASGLTITFGLMRTVNLAHGAFYLIGGYLAYDLATDGTDYWLALLAGVVAAAIGGMIVERAFLHRLAGRELPQIVLTLGVAYIIGDQILANYGGDPVAPPTPPGLEGPVTIGDWIFPKFRLVMIGVAIGLALVVGALLKYTPTGAKVRAAVDDEEIARAVGIRVPLVFLLVFGCGTGLAAFAGVWGGAFTSLAPESGFEVLLLALIVVVVGGLGSIGGALTAAFIVGLVDQYGKVWFPEWALFTLYASVAALLAVRPSGLFGKAVFR</sequence>
<dbReference type="CDD" id="cd06582">
    <property type="entry name" value="TM_PBP1_LivH_like"/>
    <property type="match status" value="1"/>
</dbReference>
<comment type="caution">
    <text evidence="10">The sequence shown here is derived from an EMBL/GenBank/DDBJ whole genome shotgun (WGS) entry which is preliminary data.</text>
</comment>
<dbReference type="RefSeq" id="WP_235052118.1">
    <property type="nucleotide sequence ID" value="NZ_JAKFHA010000005.1"/>
</dbReference>
<feature type="transmembrane region" description="Helical" evidence="9">
    <location>
        <begin position="134"/>
        <end position="158"/>
    </location>
</feature>
<keyword evidence="2" id="KW-0813">Transport</keyword>
<feature type="transmembrane region" description="Helical" evidence="9">
    <location>
        <begin position="260"/>
        <end position="281"/>
    </location>
</feature>
<keyword evidence="3" id="KW-1003">Cell membrane</keyword>
<keyword evidence="11" id="KW-1185">Reference proteome</keyword>
<evidence type="ECO:0000256" key="4">
    <source>
        <dbReference type="ARBA" id="ARBA00022692"/>
    </source>
</evidence>
<dbReference type="Proteomes" id="UP001165378">
    <property type="component" value="Unassembled WGS sequence"/>
</dbReference>
<keyword evidence="5" id="KW-0029">Amino-acid transport</keyword>
<keyword evidence="6 9" id="KW-1133">Transmembrane helix</keyword>
<evidence type="ECO:0000256" key="1">
    <source>
        <dbReference type="ARBA" id="ARBA00004651"/>
    </source>
</evidence>
<keyword evidence="4 9" id="KW-0812">Transmembrane</keyword>
<dbReference type="PANTHER" id="PTHR11795:SF442">
    <property type="entry name" value="ABC TRANSPORTER ATP-BINDING PROTEIN"/>
    <property type="match status" value="1"/>
</dbReference>
<evidence type="ECO:0000256" key="3">
    <source>
        <dbReference type="ARBA" id="ARBA00022475"/>
    </source>
</evidence>
<evidence type="ECO:0000256" key="2">
    <source>
        <dbReference type="ARBA" id="ARBA00022448"/>
    </source>
</evidence>
<evidence type="ECO:0000313" key="10">
    <source>
        <dbReference type="EMBL" id="MCF2527953.1"/>
    </source>
</evidence>